<sequence>MASRDHCVVRKPVSGNTVSAKTAGNQASKKNKSYKSAHSIGSRKATEKVITYNETLPFFPEMVQQFWSGKNSMDGKKRSASKKRHAASPPSDAVSEKRAKGT</sequence>
<protein>
    <submittedName>
        <fullName evidence="2">Uncharacterized protein</fullName>
    </submittedName>
</protein>
<reference evidence="2 3" key="1">
    <citation type="submission" date="2018-04" db="EMBL/GenBank/DDBJ databases">
        <title>The genome of golden apple snail Pomacea canaliculata provides insight into stress tolerance and invasive adaptation.</title>
        <authorList>
            <person name="Liu C."/>
            <person name="Liu B."/>
            <person name="Ren Y."/>
            <person name="Zhang Y."/>
            <person name="Wang H."/>
            <person name="Li S."/>
            <person name="Jiang F."/>
            <person name="Yin L."/>
            <person name="Zhang G."/>
            <person name="Qian W."/>
            <person name="Fan W."/>
        </authorList>
    </citation>
    <scope>NUCLEOTIDE SEQUENCE [LARGE SCALE GENOMIC DNA]</scope>
    <source>
        <strain evidence="2">SZHN2017</strain>
        <tissue evidence="2">Muscle</tissue>
    </source>
</reference>
<gene>
    <name evidence="2" type="ORF">C0Q70_07762</name>
</gene>
<evidence type="ECO:0000256" key="1">
    <source>
        <dbReference type="SAM" id="MobiDB-lite"/>
    </source>
</evidence>
<keyword evidence="3" id="KW-1185">Reference proteome</keyword>
<proteinExistence type="predicted"/>
<organism evidence="2 3">
    <name type="scientific">Pomacea canaliculata</name>
    <name type="common">Golden apple snail</name>
    <dbReference type="NCBI Taxonomy" id="400727"/>
    <lineage>
        <taxon>Eukaryota</taxon>
        <taxon>Metazoa</taxon>
        <taxon>Spiralia</taxon>
        <taxon>Lophotrochozoa</taxon>
        <taxon>Mollusca</taxon>
        <taxon>Gastropoda</taxon>
        <taxon>Caenogastropoda</taxon>
        <taxon>Architaenioglossa</taxon>
        <taxon>Ampullarioidea</taxon>
        <taxon>Ampullariidae</taxon>
        <taxon>Pomacea</taxon>
    </lineage>
</organism>
<evidence type="ECO:0000313" key="2">
    <source>
        <dbReference type="EMBL" id="PVD32329.1"/>
    </source>
</evidence>
<dbReference type="AlphaFoldDB" id="A0A2T7PFZ5"/>
<evidence type="ECO:0000313" key="3">
    <source>
        <dbReference type="Proteomes" id="UP000245119"/>
    </source>
</evidence>
<feature type="region of interest" description="Disordered" evidence="1">
    <location>
        <begin position="70"/>
        <end position="102"/>
    </location>
</feature>
<dbReference type="Proteomes" id="UP000245119">
    <property type="component" value="Linkage Group LG4"/>
</dbReference>
<comment type="caution">
    <text evidence="2">The sequence shown here is derived from an EMBL/GenBank/DDBJ whole genome shotgun (WGS) entry which is preliminary data.</text>
</comment>
<feature type="region of interest" description="Disordered" evidence="1">
    <location>
        <begin position="1"/>
        <end position="44"/>
    </location>
</feature>
<accession>A0A2T7PFZ5</accession>
<name>A0A2T7PFZ5_POMCA</name>
<dbReference type="EMBL" id="PZQS01000004">
    <property type="protein sequence ID" value="PVD32329.1"/>
    <property type="molecule type" value="Genomic_DNA"/>
</dbReference>
<feature type="compositionally biased region" description="Polar residues" evidence="1">
    <location>
        <begin position="14"/>
        <end position="28"/>
    </location>
</feature>